<accession>A0A1G1Y7V7</accession>
<dbReference type="AlphaFoldDB" id="A0A1G1Y7V7"/>
<reference evidence="2 3" key="1">
    <citation type="journal article" date="2016" name="Nat. Commun.">
        <title>Thousands of microbial genomes shed light on interconnected biogeochemical processes in an aquifer system.</title>
        <authorList>
            <person name="Anantharaman K."/>
            <person name="Brown C.T."/>
            <person name="Hug L.A."/>
            <person name="Sharon I."/>
            <person name="Castelle C.J."/>
            <person name="Probst A.J."/>
            <person name="Thomas B.C."/>
            <person name="Singh A."/>
            <person name="Wilkins M.J."/>
            <person name="Karaoz U."/>
            <person name="Brodie E.L."/>
            <person name="Williams K.H."/>
            <person name="Hubbard S.S."/>
            <person name="Banfield J.F."/>
        </authorList>
    </citation>
    <scope>NUCLEOTIDE SEQUENCE [LARGE SCALE GENOMIC DNA]</scope>
</reference>
<evidence type="ECO:0008006" key="4">
    <source>
        <dbReference type="Google" id="ProtNLM"/>
    </source>
</evidence>
<keyword evidence="1" id="KW-0812">Transmembrane</keyword>
<evidence type="ECO:0000256" key="1">
    <source>
        <dbReference type="SAM" id="Phobius"/>
    </source>
</evidence>
<dbReference type="Proteomes" id="UP000178432">
    <property type="component" value="Unassembled WGS sequence"/>
</dbReference>
<proteinExistence type="predicted"/>
<name>A0A1G1Y7V7_9BACT</name>
<evidence type="ECO:0000313" key="2">
    <source>
        <dbReference type="EMBL" id="OGY47810.1"/>
    </source>
</evidence>
<organism evidence="2 3">
    <name type="scientific">Candidatus Buchananbacteria bacterium RIFCSPHIGHO2_01_FULL_46_12</name>
    <dbReference type="NCBI Taxonomy" id="1797536"/>
    <lineage>
        <taxon>Bacteria</taxon>
        <taxon>Candidatus Buchananiibacteriota</taxon>
    </lineage>
</organism>
<evidence type="ECO:0000313" key="3">
    <source>
        <dbReference type="Proteomes" id="UP000178432"/>
    </source>
</evidence>
<protein>
    <recommendedName>
        <fullName evidence="4">DUF916 domain-containing protein</fullName>
    </recommendedName>
</protein>
<sequence length="321" mass="35351">MLKKITIALAIFSWLLFFGQAGRALTILSPVVEMEAEPGQTQKGILKVFNETQEDLTLVSSVEPFAAGGESGQPVYLLPEEKDKFLQWFKLENESILIKPGQFAVISFSVEVPIEAPPGGYYAAIFWQKESRPGPQKNSGLGVSGKAGALILLKVKGDLKETGEIVEFSANSEKNYFFGLPVDFVVRFANSGNIHLAPAGEIELKSWLGKTEKLEFNPAKRNILPASIRRFEVVWGQTGGKEFFSGALAELKHLSFGRYTATLNLSFGAEAGQKIHRRLNFWIIPARLIAVLSALIFISAGLFKINAKVNRLKKKGHGKKK</sequence>
<feature type="transmembrane region" description="Helical" evidence="1">
    <location>
        <begin position="281"/>
        <end position="305"/>
    </location>
</feature>
<comment type="caution">
    <text evidence="2">The sequence shown here is derived from an EMBL/GenBank/DDBJ whole genome shotgun (WGS) entry which is preliminary data.</text>
</comment>
<keyword evidence="1" id="KW-1133">Transmembrane helix</keyword>
<keyword evidence="1" id="KW-0472">Membrane</keyword>
<dbReference type="EMBL" id="MHIF01000026">
    <property type="protein sequence ID" value="OGY47810.1"/>
    <property type="molecule type" value="Genomic_DNA"/>
</dbReference>
<gene>
    <name evidence="2" type="ORF">A2663_02185</name>
</gene>